<sequence length="91" mass="10891">MKTETDRKLYTYVTGVNTLDKYKEEHSYHYLPDVIMPPSQDSYNIEDILSEDLINAIKLFEDKKYFTLEEAHEVIEFLIRRCYELGATKNY</sequence>
<reference evidence="1 2" key="1">
    <citation type="submission" date="2020-07" db="EMBL/GenBank/DDBJ databases">
        <title>Taxonomic proposal: Crassvirales, a new order of highly abundant and diverse bacterial viruses.</title>
        <authorList>
            <person name="Shkoporov A.N."/>
            <person name="Stockdale S.R."/>
            <person name="Guerin E."/>
            <person name="Ross R.P."/>
            <person name="Hill C."/>
        </authorList>
    </citation>
    <scope>NUCLEOTIDE SEQUENCE [LARGE SCALE GENOMIC DNA]</scope>
</reference>
<name>A0A7M1RTC2_9CAUD</name>
<dbReference type="EMBL" id="MT774407">
    <property type="protein sequence ID" value="QOR57568.1"/>
    <property type="molecule type" value="Genomic_DNA"/>
</dbReference>
<evidence type="ECO:0000313" key="1">
    <source>
        <dbReference type="EMBL" id="QOR57568.1"/>
    </source>
</evidence>
<accession>A0A7M1RTC2</accession>
<dbReference type="KEGG" id="vg:65131716"/>
<dbReference type="GeneID" id="65131716"/>
<dbReference type="Proteomes" id="UP000594004">
    <property type="component" value="Segment"/>
</dbReference>
<protein>
    <submittedName>
        <fullName evidence="1">Uncharacterized protein</fullName>
    </submittedName>
</protein>
<organism evidence="1 2">
    <name type="scientific">uncultured phage cr125_1</name>
    <dbReference type="NCBI Taxonomy" id="2772091"/>
    <lineage>
        <taxon>Viruses</taxon>
        <taxon>Duplodnaviria</taxon>
        <taxon>Heunggongvirae</taxon>
        <taxon>Uroviricota</taxon>
        <taxon>Caudoviricetes</taxon>
        <taxon>Crassvirales</taxon>
        <taxon>Suoliviridae</taxon>
        <taxon>Uncouvirinae</taxon>
        <taxon>Aurodevirus</taxon>
        <taxon>Aurodevirus hominis</taxon>
    </lineage>
</organism>
<evidence type="ECO:0000313" key="2">
    <source>
        <dbReference type="Proteomes" id="UP000594004"/>
    </source>
</evidence>
<proteinExistence type="predicted"/>
<keyword evidence="2" id="KW-1185">Reference proteome</keyword>
<dbReference type="RefSeq" id="YP_010113208.1">
    <property type="nucleotide sequence ID" value="NC_055900.1"/>
</dbReference>